<dbReference type="Pfam" id="PF13797">
    <property type="entry name" value="Post_transc_reg"/>
    <property type="match status" value="1"/>
</dbReference>
<dbReference type="AlphaFoldDB" id="A0A1I4MPL6"/>
<dbReference type="InterPro" id="IPR025716">
    <property type="entry name" value="Post-transcriptional_regulator"/>
</dbReference>
<dbReference type="RefSeq" id="WP_091484093.1">
    <property type="nucleotide sequence ID" value="NZ_FOTR01000007.1"/>
</dbReference>
<proteinExistence type="predicted"/>
<keyword evidence="2" id="KW-1185">Reference proteome</keyword>
<accession>A0A1I4MPL6</accession>
<evidence type="ECO:0000313" key="2">
    <source>
        <dbReference type="Proteomes" id="UP000198565"/>
    </source>
</evidence>
<dbReference type="OrthoDB" id="2990595at2"/>
<protein>
    <submittedName>
        <fullName evidence="1">Post-transcriptional regulator</fullName>
    </submittedName>
</protein>
<dbReference type="Proteomes" id="UP000198565">
    <property type="component" value="Unassembled WGS sequence"/>
</dbReference>
<dbReference type="EMBL" id="FOTR01000007">
    <property type="protein sequence ID" value="SFM04996.1"/>
    <property type="molecule type" value="Genomic_DNA"/>
</dbReference>
<sequence>MTVKKQVSIWKHELEDVLDSKVNEFKLLDYSKATAEDIWNCLLEKVWKGDPEKSLHEVVQDIFHLNPNLFMTFLTQQSLKDNNLQESLDALLGNKKTD</sequence>
<name>A0A1I4MPL6_9BACI</name>
<reference evidence="2" key="1">
    <citation type="submission" date="2016-10" db="EMBL/GenBank/DDBJ databases">
        <authorList>
            <person name="Varghese N."/>
            <person name="Submissions S."/>
        </authorList>
    </citation>
    <scope>NUCLEOTIDE SEQUENCE [LARGE SCALE GENOMIC DNA]</scope>
    <source>
        <strain evidence="2">CGMCC 1.4250</strain>
    </source>
</reference>
<organism evidence="1 2">
    <name type="scientific">Gracilibacillus orientalis</name>
    <dbReference type="NCBI Taxonomy" id="334253"/>
    <lineage>
        <taxon>Bacteria</taxon>
        <taxon>Bacillati</taxon>
        <taxon>Bacillota</taxon>
        <taxon>Bacilli</taxon>
        <taxon>Bacillales</taxon>
        <taxon>Bacillaceae</taxon>
        <taxon>Gracilibacillus</taxon>
    </lineage>
</organism>
<dbReference type="STRING" id="334253.SAMN04487943_1072"/>
<evidence type="ECO:0000313" key="1">
    <source>
        <dbReference type="EMBL" id="SFM04996.1"/>
    </source>
</evidence>
<gene>
    <name evidence="1" type="ORF">SAMN04487943_1072</name>
</gene>